<name>A0A550CMY1_9AGAR</name>
<evidence type="ECO:0000256" key="1">
    <source>
        <dbReference type="SAM" id="MobiDB-lite"/>
    </source>
</evidence>
<feature type="region of interest" description="Disordered" evidence="1">
    <location>
        <begin position="289"/>
        <end position="309"/>
    </location>
</feature>
<evidence type="ECO:0000313" key="2">
    <source>
        <dbReference type="EMBL" id="TRM66156.1"/>
    </source>
</evidence>
<keyword evidence="3" id="KW-1185">Reference proteome</keyword>
<feature type="region of interest" description="Disordered" evidence="1">
    <location>
        <begin position="130"/>
        <end position="152"/>
    </location>
</feature>
<dbReference type="OrthoDB" id="3258400at2759"/>
<feature type="region of interest" description="Disordered" evidence="1">
    <location>
        <begin position="526"/>
        <end position="567"/>
    </location>
</feature>
<dbReference type="AlphaFoldDB" id="A0A550CMY1"/>
<protein>
    <submittedName>
        <fullName evidence="2">Uncharacterized protein</fullName>
    </submittedName>
</protein>
<proteinExistence type="predicted"/>
<organism evidence="2 3">
    <name type="scientific">Schizophyllum amplum</name>
    <dbReference type="NCBI Taxonomy" id="97359"/>
    <lineage>
        <taxon>Eukaryota</taxon>
        <taxon>Fungi</taxon>
        <taxon>Dikarya</taxon>
        <taxon>Basidiomycota</taxon>
        <taxon>Agaricomycotina</taxon>
        <taxon>Agaricomycetes</taxon>
        <taxon>Agaricomycetidae</taxon>
        <taxon>Agaricales</taxon>
        <taxon>Schizophyllaceae</taxon>
        <taxon>Schizophyllum</taxon>
    </lineage>
</organism>
<dbReference type="STRING" id="97359.A0A550CMY1"/>
<comment type="caution">
    <text evidence="2">The sequence shown here is derived from an EMBL/GenBank/DDBJ whole genome shotgun (WGS) entry which is preliminary data.</text>
</comment>
<feature type="region of interest" description="Disordered" evidence="1">
    <location>
        <begin position="330"/>
        <end position="378"/>
    </location>
</feature>
<dbReference type="EMBL" id="VDMD01000004">
    <property type="protein sequence ID" value="TRM66156.1"/>
    <property type="molecule type" value="Genomic_DNA"/>
</dbReference>
<feature type="region of interest" description="Disordered" evidence="1">
    <location>
        <begin position="180"/>
        <end position="230"/>
    </location>
</feature>
<gene>
    <name evidence="2" type="ORF">BD626DRAFT_566782</name>
</gene>
<dbReference type="Proteomes" id="UP000320762">
    <property type="component" value="Unassembled WGS sequence"/>
</dbReference>
<reference evidence="2 3" key="1">
    <citation type="journal article" date="2019" name="New Phytol.">
        <title>Comparative genomics reveals unique wood-decay strategies and fruiting body development in the Schizophyllaceae.</title>
        <authorList>
            <person name="Almasi E."/>
            <person name="Sahu N."/>
            <person name="Krizsan K."/>
            <person name="Balint B."/>
            <person name="Kovacs G.M."/>
            <person name="Kiss B."/>
            <person name="Cseklye J."/>
            <person name="Drula E."/>
            <person name="Henrissat B."/>
            <person name="Nagy I."/>
            <person name="Chovatia M."/>
            <person name="Adam C."/>
            <person name="LaButti K."/>
            <person name="Lipzen A."/>
            <person name="Riley R."/>
            <person name="Grigoriev I.V."/>
            <person name="Nagy L.G."/>
        </authorList>
    </citation>
    <scope>NUCLEOTIDE SEQUENCE [LARGE SCALE GENOMIC DNA]</scope>
    <source>
        <strain evidence="2 3">NL-1724</strain>
    </source>
</reference>
<feature type="compositionally biased region" description="Low complexity" evidence="1">
    <location>
        <begin position="330"/>
        <end position="356"/>
    </location>
</feature>
<sequence>MTNLESFTEIFDCQTGFSSFSGSQESFNNAFSMLGARTTPPPDQMSPSDQEFSSFSSWSRTDQLVAPSQQPCENGFHLADHQRELQGNSASFAAQASNGYGAMSGTSFIPALPSLQAFSGAPMSHQYSYSFNPSDKSSSTSPPGVSSSSWSSYSPTHSHAYSKAPFPQYPPTSRRWDPSGLCGAAFGGSPAREATKREGDTPNLGRRFTGALSGDHRSGDAHSASKPSPQYRMISPPLAYYPDAALPRISAAPSSLDVMHKEYPCQHRMPVAPIVIPVAPPMLPTRSTSRLTARAEPLSQPGPEQNFGGLSCSLSREALASALSSSRCNVARSTPSSSASSSPTSATFSSPTTSMSGSAQTAERKAQRKARRDVTQALNVGFVPTNPESLSSHEKKRYYLESLEQYVMYLHEQLKLVASEPVPLERVSTYRGLSSRSIRTLLVHMRNGVGKLALRTEHEEQKFITRRDAVYSQALEPSALHDYERHFGSATASNVTQIGEALGSSLGSLGTTAAKEESWTLSKNGTTGIEGCVAPMDGKEDAPGAVSLGHPDDASDAVGEGDDAGEN</sequence>
<accession>A0A550CMY1</accession>
<evidence type="ECO:0000313" key="3">
    <source>
        <dbReference type="Proteomes" id="UP000320762"/>
    </source>
</evidence>
<feature type="region of interest" description="Disordered" evidence="1">
    <location>
        <begin position="33"/>
        <end position="54"/>
    </location>
</feature>